<proteinExistence type="predicted"/>
<accession>D7LP62</accession>
<dbReference type="Proteomes" id="UP000008694">
    <property type="component" value="Unassembled WGS sequence"/>
</dbReference>
<evidence type="ECO:0000313" key="2">
    <source>
        <dbReference type="Proteomes" id="UP000008694"/>
    </source>
</evidence>
<evidence type="ECO:0000313" key="1">
    <source>
        <dbReference type="EMBL" id="EFH53479.1"/>
    </source>
</evidence>
<protein>
    <submittedName>
        <fullName evidence="1">Uncharacterized protein</fullName>
    </submittedName>
</protein>
<keyword evidence="2" id="KW-1185">Reference proteome</keyword>
<dbReference type="HOGENOM" id="CLU_3127043_0_0_1"/>
<dbReference type="Gramene" id="scaffold_501020.1">
    <property type="protein sequence ID" value="scaffold_501020.1"/>
    <property type="gene ID" value="scaffold_501020.1"/>
</dbReference>
<name>D7LP62_ARALL</name>
<gene>
    <name evidence="1" type="ORF">ARALYDRAFT_905316</name>
</gene>
<sequence>MNSFSNHYWNIAYRKSSLKQVAMLEGHFFPAYLSSALDLCLGSLIETSYT</sequence>
<dbReference type="EMBL" id="GL348717">
    <property type="protein sequence ID" value="EFH53479.1"/>
    <property type="molecule type" value="Genomic_DNA"/>
</dbReference>
<reference evidence="2" key="1">
    <citation type="journal article" date="2011" name="Nat. Genet.">
        <title>The Arabidopsis lyrata genome sequence and the basis of rapid genome size change.</title>
        <authorList>
            <person name="Hu T.T."/>
            <person name="Pattyn P."/>
            <person name="Bakker E.G."/>
            <person name="Cao J."/>
            <person name="Cheng J.-F."/>
            <person name="Clark R.M."/>
            <person name="Fahlgren N."/>
            <person name="Fawcett J.A."/>
            <person name="Grimwood J."/>
            <person name="Gundlach H."/>
            <person name="Haberer G."/>
            <person name="Hollister J.D."/>
            <person name="Ossowski S."/>
            <person name="Ottilar R.P."/>
            <person name="Salamov A.A."/>
            <person name="Schneeberger K."/>
            <person name="Spannagl M."/>
            <person name="Wang X."/>
            <person name="Yang L."/>
            <person name="Nasrallah M.E."/>
            <person name="Bergelson J."/>
            <person name="Carrington J.C."/>
            <person name="Gaut B.S."/>
            <person name="Schmutz J."/>
            <person name="Mayer K.F.X."/>
            <person name="Van de Peer Y."/>
            <person name="Grigoriev I.V."/>
            <person name="Nordborg M."/>
            <person name="Weigel D."/>
            <person name="Guo Y.-L."/>
        </authorList>
    </citation>
    <scope>NUCLEOTIDE SEQUENCE [LARGE SCALE GENOMIC DNA]</scope>
    <source>
        <strain evidence="2">cv. MN47</strain>
    </source>
</reference>
<dbReference type="AlphaFoldDB" id="D7LP62"/>
<organism evidence="2">
    <name type="scientific">Arabidopsis lyrata subsp. lyrata</name>
    <name type="common">Lyre-leaved rock-cress</name>
    <dbReference type="NCBI Taxonomy" id="81972"/>
    <lineage>
        <taxon>Eukaryota</taxon>
        <taxon>Viridiplantae</taxon>
        <taxon>Streptophyta</taxon>
        <taxon>Embryophyta</taxon>
        <taxon>Tracheophyta</taxon>
        <taxon>Spermatophyta</taxon>
        <taxon>Magnoliopsida</taxon>
        <taxon>eudicotyledons</taxon>
        <taxon>Gunneridae</taxon>
        <taxon>Pentapetalae</taxon>
        <taxon>rosids</taxon>
        <taxon>malvids</taxon>
        <taxon>Brassicales</taxon>
        <taxon>Brassicaceae</taxon>
        <taxon>Camelineae</taxon>
        <taxon>Arabidopsis</taxon>
    </lineage>
</organism>